<evidence type="ECO:0000313" key="2">
    <source>
        <dbReference type="Proteomes" id="UP000000844"/>
    </source>
</evidence>
<proteinExistence type="predicted"/>
<dbReference type="STRING" id="446470.Snas_5107"/>
<reference evidence="1 2" key="1">
    <citation type="journal article" date="2009" name="Stand. Genomic Sci.">
        <title>Complete genome sequence of Stackebrandtia nassauensis type strain (LLR-40K-21).</title>
        <authorList>
            <person name="Munk C."/>
            <person name="Lapidus A."/>
            <person name="Copeland A."/>
            <person name="Jando M."/>
            <person name="Mayilraj S."/>
            <person name="Glavina Del Rio T."/>
            <person name="Nolan M."/>
            <person name="Chen F."/>
            <person name="Lucas S."/>
            <person name="Tice H."/>
            <person name="Cheng J.F."/>
            <person name="Han C."/>
            <person name="Detter J.C."/>
            <person name="Bruce D."/>
            <person name="Goodwin L."/>
            <person name="Chain P."/>
            <person name="Pitluck S."/>
            <person name="Goker M."/>
            <person name="Ovchinikova G."/>
            <person name="Pati A."/>
            <person name="Ivanova N."/>
            <person name="Mavromatis K."/>
            <person name="Chen A."/>
            <person name="Palaniappan K."/>
            <person name="Land M."/>
            <person name="Hauser L."/>
            <person name="Chang Y.J."/>
            <person name="Jeffries C.D."/>
            <person name="Bristow J."/>
            <person name="Eisen J.A."/>
            <person name="Markowitz V."/>
            <person name="Hugenholtz P."/>
            <person name="Kyrpides N.C."/>
            <person name="Klenk H.P."/>
        </authorList>
    </citation>
    <scope>NUCLEOTIDE SEQUENCE [LARGE SCALE GENOMIC DNA]</scope>
    <source>
        <strain evidence="2">DSM 44728 / CIP 108903 / NRRL B-16338 / NBRC 102104 / LLR-40K-21</strain>
    </source>
</reference>
<dbReference type="AlphaFoldDB" id="D3QAU6"/>
<evidence type="ECO:0000313" key="1">
    <source>
        <dbReference type="EMBL" id="ADD44742.1"/>
    </source>
</evidence>
<dbReference type="KEGG" id="sna:Snas_5107"/>
<protein>
    <submittedName>
        <fullName evidence="1">Uncharacterized protein</fullName>
    </submittedName>
</protein>
<sequence length="154" mass="16519">MNRADATTILEAIATEDAEIPADALRRLGSDDALAVVLSALVDALDMKYEGEVEDERLLTVFAAELRRKYPDAAALADTEDVTAVLRGGLGDYDEFDAIDGDDLFDISMLVIRSIITERFLGPIDLAAFCKEAIDSAADTEDEDAAEDATVSAD</sequence>
<dbReference type="RefSeq" id="WP_013020313.1">
    <property type="nucleotide sequence ID" value="NC_013947.1"/>
</dbReference>
<accession>D3QAU6</accession>
<keyword evidence="2" id="KW-1185">Reference proteome</keyword>
<dbReference type="HOGENOM" id="CLU_1703168_0_0_11"/>
<organism evidence="1 2">
    <name type="scientific">Stackebrandtia nassauensis (strain DSM 44728 / CIP 108903 / NRRL B-16338 / NBRC 102104 / LLR-40K-21)</name>
    <dbReference type="NCBI Taxonomy" id="446470"/>
    <lineage>
        <taxon>Bacteria</taxon>
        <taxon>Bacillati</taxon>
        <taxon>Actinomycetota</taxon>
        <taxon>Actinomycetes</taxon>
        <taxon>Glycomycetales</taxon>
        <taxon>Glycomycetaceae</taxon>
        <taxon>Stackebrandtia</taxon>
    </lineage>
</organism>
<gene>
    <name evidence="1" type="ordered locus">Snas_5107</name>
</gene>
<name>D3QAU6_STANL</name>
<dbReference type="Proteomes" id="UP000000844">
    <property type="component" value="Chromosome"/>
</dbReference>
<dbReference type="EMBL" id="CP001778">
    <property type="protein sequence ID" value="ADD44742.1"/>
    <property type="molecule type" value="Genomic_DNA"/>
</dbReference>